<evidence type="ECO:0000256" key="16">
    <source>
        <dbReference type="NCBIfam" id="TIGR00593"/>
    </source>
</evidence>
<comment type="function">
    <text evidence="17">In addition to polymerase activity, this DNA polymerase exhibits 3'-5' and 5'-3' exonuclease activity.</text>
</comment>
<name>A0A4V2RHQ3_SHIGR</name>
<evidence type="ECO:0000256" key="3">
    <source>
        <dbReference type="ARBA" id="ARBA00012417"/>
    </source>
</evidence>
<keyword evidence="23" id="KW-1185">Reference proteome</keyword>
<feature type="domain" description="5'-3' exonuclease" evidence="19">
    <location>
        <begin position="5"/>
        <end position="268"/>
    </location>
</feature>
<feature type="domain" description="3'-5' exonuclease" evidence="18">
    <location>
        <begin position="377"/>
        <end position="580"/>
    </location>
</feature>
<dbReference type="InterPro" id="IPR002562">
    <property type="entry name" value="3'-5'_exonuclease_dom"/>
</dbReference>
<dbReference type="SMART" id="SM00475">
    <property type="entry name" value="53EXOc"/>
    <property type="match status" value="1"/>
</dbReference>
<dbReference type="AlphaFoldDB" id="A0A4V2RHQ3"/>
<keyword evidence="6 17" id="KW-0548">Nucleotidyltransferase</keyword>
<dbReference type="SMART" id="SM00479">
    <property type="entry name" value="EXOIII"/>
    <property type="match status" value="1"/>
</dbReference>
<dbReference type="FunFam" id="1.20.1060.10:FF:000001">
    <property type="entry name" value="DNA polymerase I"/>
    <property type="match status" value="1"/>
</dbReference>
<keyword evidence="9 17" id="KW-0227">DNA damage</keyword>
<dbReference type="NCBIfam" id="TIGR00593">
    <property type="entry name" value="pola"/>
    <property type="match status" value="1"/>
</dbReference>
<evidence type="ECO:0000256" key="14">
    <source>
        <dbReference type="ARBA" id="ARBA00023204"/>
    </source>
</evidence>
<dbReference type="GO" id="GO:0006302">
    <property type="term" value="P:double-strand break repair"/>
    <property type="evidence" value="ECO:0007669"/>
    <property type="project" value="TreeGrafter"/>
</dbReference>
<dbReference type="InterPro" id="IPR019760">
    <property type="entry name" value="DNA-dir_DNA_pol_A_CS"/>
</dbReference>
<dbReference type="FunFam" id="1.10.150.20:FF:000003">
    <property type="entry name" value="DNA polymerase I"/>
    <property type="match status" value="1"/>
</dbReference>
<evidence type="ECO:0000256" key="10">
    <source>
        <dbReference type="ARBA" id="ARBA00022801"/>
    </source>
</evidence>
<dbReference type="Gene3D" id="1.10.150.20">
    <property type="entry name" value="5' to 3' exonuclease, C-terminal subdomain"/>
    <property type="match status" value="2"/>
</dbReference>
<evidence type="ECO:0000313" key="22">
    <source>
        <dbReference type="EMBL" id="TCN41340.1"/>
    </source>
</evidence>
<dbReference type="FunFam" id="3.40.50.1010:FF:000001">
    <property type="entry name" value="DNA polymerase I"/>
    <property type="match status" value="1"/>
</dbReference>
<dbReference type="SMART" id="SM00482">
    <property type="entry name" value="POLAc"/>
    <property type="match status" value="1"/>
</dbReference>
<dbReference type="InterPro" id="IPR020046">
    <property type="entry name" value="5-3_exonucl_a-hlix_arch_N"/>
</dbReference>
<evidence type="ECO:0000259" key="20">
    <source>
        <dbReference type="SMART" id="SM00479"/>
    </source>
</evidence>
<dbReference type="InterPro" id="IPR008918">
    <property type="entry name" value="HhH2"/>
</dbReference>
<dbReference type="SUPFAM" id="SSF88723">
    <property type="entry name" value="PIN domain-like"/>
    <property type="match status" value="1"/>
</dbReference>
<evidence type="ECO:0000256" key="5">
    <source>
        <dbReference type="ARBA" id="ARBA00022679"/>
    </source>
</evidence>
<dbReference type="InterPro" id="IPR020045">
    <property type="entry name" value="DNA_polI_H3TH"/>
</dbReference>
<dbReference type="SUPFAM" id="SSF47807">
    <property type="entry name" value="5' to 3' exonuclease, C-terminal subdomain"/>
    <property type="match status" value="1"/>
</dbReference>
<dbReference type="Pfam" id="PF00476">
    <property type="entry name" value="DNA_pol_A"/>
    <property type="match status" value="1"/>
</dbReference>
<evidence type="ECO:0000256" key="8">
    <source>
        <dbReference type="ARBA" id="ARBA00022722"/>
    </source>
</evidence>
<keyword evidence="13 17" id="KW-0238">DNA-binding</keyword>
<evidence type="ECO:0000256" key="9">
    <source>
        <dbReference type="ARBA" id="ARBA00022763"/>
    </source>
</evidence>
<evidence type="ECO:0000259" key="19">
    <source>
        <dbReference type="SMART" id="SM00475"/>
    </source>
</evidence>
<dbReference type="CDD" id="cd08637">
    <property type="entry name" value="DNA_pol_A_pol_I_C"/>
    <property type="match status" value="1"/>
</dbReference>
<dbReference type="GO" id="GO:0008409">
    <property type="term" value="F:5'-3' exonuclease activity"/>
    <property type="evidence" value="ECO:0007669"/>
    <property type="project" value="UniProtKB-UniRule"/>
</dbReference>
<evidence type="ECO:0000256" key="15">
    <source>
        <dbReference type="ARBA" id="ARBA00049244"/>
    </source>
</evidence>
<evidence type="ECO:0000259" key="21">
    <source>
        <dbReference type="SMART" id="SM00482"/>
    </source>
</evidence>
<dbReference type="InterPro" id="IPR043502">
    <property type="entry name" value="DNA/RNA_pol_sf"/>
</dbReference>
<dbReference type="CDD" id="cd09859">
    <property type="entry name" value="PIN_53EXO"/>
    <property type="match status" value="1"/>
</dbReference>
<dbReference type="Gene3D" id="3.30.70.370">
    <property type="match status" value="1"/>
</dbReference>
<dbReference type="GO" id="GO:0003677">
    <property type="term" value="F:DNA binding"/>
    <property type="evidence" value="ECO:0007669"/>
    <property type="project" value="UniProtKB-UniRule"/>
</dbReference>
<keyword evidence="8" id="KW-0540">Nuclease</keyword>
<comment type="similarity">
    <text evidence="1 17">Belongs to the DNA polymerase type-A family.</text>
</comment>
<evidence type="ECO:0000256" key="4">
    <source>
        <dbReference type="ARBA" id="ARBA00020311"/>
    </source>
</evidence>
<evidence type="ECO:0000256" key="11">
    <source>
        <dbReference type="ARBA" id="ARBA00022839"/>
    </source>
</evidence>
<feature type="domain" description="Exonuclease" evidence="20">
    <location>
        <begin position="397"/>
        <end position="581"/>
    </location>
</feature>
<dbReference type="RefSeq" id="WP_133035502.1">
    <property type="nucleotide sequence ID" value="NZ_BAABEI010000012.1"/>
</dbReference>
<dbReference type="Gene3D" id="1.20.1060.10">
    <property type="entry name" value="Taq DNA Polymerase, Chain T, domain 4"/>
    <property type="match status" value="1"/>
</dbReference>
<evidence type="ECO:0000256" key="12">
    <source>
        <dbReference type="ARBA" id="ARBA00022932"/>
    </source>
</evidence>
<evidence type="ECO:0000256" key="7">
    <source>
        <dbReference type="ARBA" id="ARBA00022705"/>
    </source>
</evidence>
<dbReference type="FunFam" id="1.10.150.20:FF:000002">
    <property type="entry name" value="DNA polymerase I"/>
    <property type="match status" value="1"/>
</dbReference>
<feature type="domain" description="DNA-directed DNA polymerase family A palm" evidence="21">
    <location>
        <begin position="749"/>
        <end position="955"/>
    </location>
</feature>
<dbReference type="Gene3D" id="3.40.50.1010">
    <property type="entry name" value="5'-nuclease"/>
    <property type="match status" value="1"/>
</dbReference>
<proteinExistence type="inferred from homology"/>
<dbReference type="EC" id="2.7.7.7" evidence="3 16"/>
<dbReference type="InterPro" id="IPR018320">
    <property type="entry name" value="DNA_polymerase_1"/>
</dbReference>
<dbReference type="InterPro" id="IPR013520">
    <property type="entry name" value="Ribonucl_H"/>
</dbReference>
<evidence type="ECO:0000256" key="1">
    <source>
        <dbReference type="ARBA" id="ARBA00007705"/>
    </source>
</evidence>
<dbReference type="PANTHER" id="PTHR10133:SF27">
    <property type="entry name" value="DNA POLYMERASE NU"/>
    <property type="match status" value="1"/>
</dbReference>
<dbReference type="CDD" id="cd06139">
    <property type="entry name" value="DNA_polA_I_Ecoli_like_exo"/>
    <property type="match status" value="1"/>
</dbReference>
<comment type="subunit">
    <text evidence="2">Single-chain monomer with multiple functions.</text>
</comment>
<organism evidence="22 23">
    <name type="scientific">Shinella granuli</name>
    <dbReference type="NCBI Taxonomy" id="323621"/>
    <lineage>
        <taxon>Bacteria</taxon>
        <taxon>Pseudomonadati</taxon>
        <taxon>Pseudomonadota</taxon>
        <taxon>Alphaproteobacteria</taxon>
        <taxon>Hyphomicrobiales</taxon>
        <taxon>Rhizobiaceae</taxon>
        <taxon>Shinella</taxon>
    </lineage>
</organism>
<dbReference type="CDD" id="cd09898">
    <property type="entry name" value="H3TH_53EXO"/>
    <property type="match status" value="1"/>
</dbReference>
<evidence type="ECO:0000256" key="2">
    <source>
        <dbReference type="ARBA" id="ARBA00011541"/>
    </source>
</evidence>
<dbReference type="InterPro" id="IPR001098">
    <property type="entry name" value="DNA-dir_DNA_pol_A_palm_dom"/>
</dbReference>
<dbReference type="EMBL" id="SLVX01000014">
    <property type="protein sequence ID" value="TCN41340.1"/>
    <property type="molecule type" value="Genomic_DNA"/>
</dbReference>
<evidence type="ECO:0000259" key="18">
    <source>
        <dbReference type="SMART" id="SM00474"/>
    </source>
</evidence>
<protein>
    <recommendedName>
        <fullName evidence="4 16">DNA polymerase I</fullName>
        <ecNumber evidence="3 16">2.7.7.7</ecNumber>
    </recommendedName>
</protein>
<sequence length="995" mass="108452">MKKGDHLFLVDGSGFIFRAFHAIPPLNRKSDGLPVNAVSGFCNMLWKLLKDARNTDVGVTPTHFAVIFDYSSKTFRNDLYDQYKANRTAPPEDLIPQFGLIRHATRAFNLPCIEKEGFEADDLIATYARLAEADGADVTIVSSDKDLMQLVTQNVSMYDGMKDKQISIPEVVEKWGVPPAKMIDLQSLTGDSTDNIPGVPGIGPKTAAQLLEEYGDLDTLLARAEEIKQVKRRENIIANRALVLLSRQLVTLKTDTPLDTPLDDLILHPQDGPRLIAFLKAMEFTTLTRRVAEACECDAGAIAPADVPVEWGAEAHGPDLDKGDVAGPALVLDGKETAAEAAATLLPTAGADGDTPSALARARAERFSAAPIDHASYETVRDIETLDRWISAARETGLVGFDTETTSLDAMQAELCGFSLAIADNAKDPTGTVIRACYVPLNHKTGVGDLLGGGLAEGQIPIRPALERLKSLLEDPSVLKVAQNLKYDYLVMRRHGITVKGFDDTMLMSYALDAGAGTHGMDTLSERWLGHKPISYKDVAGSGKGAQTFDMVDISRATAYAAEDADVTLRLWHVLKPRLASERMTTVYERLERPLVPVLARMEERGITIDRQVLSRLSGELAQGAAGLEEEIYDLAGERFNIGSPKQLGDILFGKMGLPGASKTKTGQWSTSAQVLEDLAAQGIPLPRKIVDWRQLTKLKSTYTDALPGFVHPDTKRVHTSYALAATTTGRLSSSDPNLQNIPVRTAEGRKIRTAFISTPGHKLVSADYSQIELRVLAHVADIPQLKQAFADGIDIHAMTASEMFGVPVDGMPPEVRRRAKAINFGIIYGISAFGLANQLSIERSEAGDYIKKYFERFPGIKDYMDQTKAFARENGYVETIFGRRAHYPEIKSSNPSVRAFNERAAINAPIQGSAADIIRRAMVKMEPALAAAGLSARMLLQVHDELIFEVEDGEVEKAVPVIIGVMENASLPALSMKVPLKVDARAAHNWDEAH</sequence>
<dbReference type="GO" id="GO:0006261">
    <property type="term" value="P:DNA-templated DNA replication"/>
    <property type="evidence" value="ECO:0007669"/>
    <property type="project" value="UniProtKB-UniRule"/>
</dbReference>
<dbReference type="SMART" id="SM00279">
    <property type="entry name" value="HhH2"/>
    <property type="match status" value="1"/>
</dbReference>
<dbReference type="InterPro" id="IPR036279">
    <property type="entry name" value="5-3_exonuclease_C_sf"/>
</dbReference>
<dbReference type="InterPro" id="IPR012337">
    <property type="entry name" value="RNaseH-like_sf"/>
</dbReference>
<dbReference type="NCBIfam" id="NF004397">
    <property type="entry name" value="PRK05755.1"/>
    <property type="match status" value="1"/>
</dbReference>
<reference evidence="22 23" key="1">
    <citation type="submission" date="2019-03" db="EMBL/GenBank/DDBJ databases">
        <title>Genomic Encyclopedia of Type Strains, Phase IV (KMG-IV): sequencing the most valuable type-strain genomes for metagenomic binning, comparative biology and taxonomic classification.</title>
        <authorList>
            <person name="Goeker M."/>
        </authorList>
    </citation>
    <scope>NUCLEOTIDE SEQUENCE [LARGE SCALE GENOMIC DNA]</scope>
    <source>
        <strain evidence="22 23">DSM 18401</strain>
    </source>
</reference>
<dbReference type="InterPro" id="IPR029060">
    <property type="entry name" value="PIN-like_dom_sf"/>
</dbReference>
<evidence type="ECO:0000256" key="6">
    <source>
        <dbReference type="ARBA" id="ARBA00022695"/>
    </source>
</evidence>
<dbReference type="PANTHER" id="PTHR10133">
    <property type="entry name" value="DNA POLYMERASE I"/>
    <property type="match status" value="1"/>
</dbReference>
<dbReference type="Proteomes" id="UP000295351">
    <property type="component" value="Unassembled WGS sequence"/>
</dbReference>
<dbReference type="SUPFAM" id="SSF53098">
    <property type="entry name" value="Ribonuclease H-like"/>
    <property type="match status" value="1"/>
</dbReference>
<evidence type="ECO:0000313" key="23">
    <source>
        <dbReference type="Proteomes" id="UP000295351"/>
    </source>
</evidence>
<keyword evidence="11 17" id="KW-0269">Exonuclease</keyword>
<dbReference type="PROSITE" id="PS00447">
    <property type="entry name" value="DNA_POLYMERASE_A"/>
    <property type="match status" value="1"/>
</dbReference>
<dbReference type="Gene3D" id="3.30.420.10">
    <property type="entry name" value="Ribonuclease H-like superfamily/Ribonuclease H"/>
    <property type="match status" value="1"/>
</dbReference>
<dbReference type="Pfam" id="PF02739">
    <property type="entry name" value="5_3_exonuc_N"/>
    <property type="match status" value="1"/>
</dbReference>
<keyword evidence="14 17" id="KW-0234">DNA repair</keyword>
<dbReference type="InterPro" id="IPR036397">
    <property type="entry name" value="RNaseH_sf"/>
</dbReference>
<dbReference type="SMART" id="SM00474">
    <property type="entry name" value="35EXOc"/>
    <property type="match status" value="1"/>
</dbReference>
<evidence type="ECO:0000256" key="13">
    <source>
        <dbReference type="ARBA" id="ARBA00023125"/>
    </source>
</evidence>
<dbReference type="InterPro" id="IPR002421">
    <property type="entry name" value="5-3_exonuclease"/>
</dbReference>
<keyword evidence="7 17" id="KW-0235">DNA replication</keyword>
<gene>
    <name evidence="17" type="primary">polA</name>
    <name evidence="22" type="ORF">EV665_114108</name>
</gene>
<dbReference type="Pfam" id="PF01612">
    <property type="entry name" value="DNA_pol_A_exo1"/>
    <property type="match status" value="1"/>
</dbReference>
<keyword evidence="10 17" id="KW-0378">Hydrolase</keyword>
<comment type="caution">
    <text evidence="22">The sequence shown here is derived from an EMBL/GenBank/DDBJ whole genome shotgun (WGS) entry which is preliminary data.</text>
</comment>
<dbReference type="GO" id="GO:0008408">
    <property type="term" value="F:3'-5' exonuclease activity"/>
    <property type="evidence" value="ECO:0007669"/>
    <property type="project" value="UniProtKB-UniRule"/>
</dbReference>
<accession>A0A4V2RHQ3</accession>
<evidence type="ECO:0000256" key="17">
    <source>
        <dbReference type="RuleBase" id="RU004460"/>
    </source>
</evidence>
<dbReference type="InterPro" id="IPR002298">
    <property type="entry name" value="DNA_polymerase_A"/>
</dbReference>
<dbReference type="FunFam" id="3.30.420.10:FF:000026">
    <property type="entry name" value="DNA polymerase I"/>
    <property type="match status" value="1"/>
</dbReference>
<dbReference type="SUPFAM" id="SSF56672">
    <property type="entry name" value="DNA/RNA polymerases"/>
    <property type="match status" value="1"/>
</dbReference>
<keyword evidence="12 17" id="KW-0239">DNA-directed DNA polymerase</keyword>
<dbReference type="PRINTS" id="PR00868">
    <property type="entry name" value="DNAPOLI"/>
</dbReference>
<keyword evidence="5 17" id="KW-0808">Transferase</keyword>
<comment type="catalytic activity">
    <reaction evidence="15 17">
        <text>DNA(n) + a 2'-deoxyribonucleoside 5'-triphosphate = DNA(n+1) + diphosphate</text>
        <dbReference type="Rhea" id="RHEA:22508"/>
        <dbReference type="Rhea" id="RHEA-COMP:17339"/>
        <dbReference type="Rhea" id="RHEA-COMP:17340"/>
        <dbReference type="ChEBI" id="CHEBI:33019"/>
        <dbReference type="ChEBI" id="CHEBI:61560"/>
        <dbReference type="ChEBI" id="CHEBI:173112"/>
        <dbReference type="EC" id="2.7.7.7"/>
    </reaction>
</comment>
<dbReference type="Pfam" id="PF01367">
    <property type="entry name" value="5_3_exonuc"/>
    <property type="match status" value="1"/>
</dbReference>
<dbReference type="GO" id="GO:0003887">
    <property type="term" value="F:DNA-directed DNA polymerase activity"/>
    <property type="evidence" value="ECO:0007669"/>
    <property type="project" value="UniProtKB-UniRule"/>
</dbReference>